<evidence type="ECO:0000256" key="1">
    <source>
        <dbReference type="RuleBase" id="RU362001"/>
    </source>
</evidence>
<evidence type="ECO:0000256" key="2">
    <source>
        <dbReference type="SAM" id="Coils"/>
    </source>
</evidence>
<name>A0A4Y9QYI6_9MICO</name>
<keyword evidence="4" id="KW-1185">Reference proteome</keyword>
<protein>
    <recommendedName>
        <fullName evidence="1">ESAT-6-like protein</fullName>
    </recommendedName>
</protein>
<reference evidence="3 4" key="1">
    <citation type="journal article" date="2018" name="J. Microbiol.">
        <title>Leifsonia flava sp. nov., a novel actinobacterium isolated from the rhizosphere of Aquilegia viridiflora.</title>
        <authorList>
            <person name="Cai Y."/>
            <person name="Tao W.Z."/>
            <person name="Ma Y.J."/>
            <person name="Cheng J."/>
            <person name="Zhang M.Y."/>
            <person name="Zhang Y.X."/>
        </authorList>
    </citation>
    <scope>NUCLEOTIDE SEQUENCE [LARGE SCALE GENOMIC DNA]</scope>
    <source>
        <strain evidence="3 4">SYP-B2174</strain>
    </source>
</reference>
<dbReference type="SUPFAM" id="SSF140453">
    <property type="entry name" value="EsxAB dimer-like"/>
    <property type="match status" value="1"/>
</dbReference>
<evidence type="ECO:0000313" key="3">
    <source>
        <dbReference type="EMBL" id="TFV96702.1"/>
    </source>
</evidence>
<keyword evidence="2" id="KW-0175">Coiled coil</keyword>
<organism evidence="3 4">
    <name type="scientific">Orlajensenia leifsoniae</name>
    <dbReference type="NCBI Taxonomy" id="2561933"/>
    <lineage>
        <taxon>Bacteria</taxon>
        <taxon>Bacillati</taxon>
        <taxon>Actinomycetota</taxon>
        <taxon>Actinomycetes</taxon>
        <taxon>Micrococcales</taxon>
        <taxon>Microbacteriaceae</taxon>
        <taxon>Orlajensenia</taxon>
    </lineage>
</organism>
<dbReference type="Gene3D" id="1.10.287.1060">
    <property type="entry name" value="ESAT-6-like"/>
    <property type="match status" value="1"/>
</dbReference>
<dbReference type="Proteomes" id="UP000298127">
    <property type="component" value="Unassembled WGS sequence"/>
</dbReference>
<comment type="caution">
    <text evidence="3">The sequence shown here is derived from an EMBL/GenBank/DDBJ whole genome shotgun (WGS) entry which is preliminary data.</text>
</comment>
<accession>A0A4Y9QYI6</accession>
<dbReference type="EMBL" id="SPQZ01000004">
    <property type="protein sequence ID" value="TFV96702.1"/>
    <property type="molecule type" value="Genomic_DNA"/>
</dbReference>
<sequence length="97" mass="11166">MSREIRVEDTVIEASVARIEAAIDEMQRLLDDLERRAAVLRTEWSGEASDAYDRAHRDWDRSIRIMEKAARDVSAVASSGTKRFRAMDEAHARVWSF</sequence>
<dbReference type="Pfam" id="PF06013">
    <property type="entry name" value="WXG100"/>
    <property type="match status" value="1"/>
</dbReference>
<dbReference type="InterPro" id="IPR036689">
    <property type="entry name" value="ESAT-6-like_sf"/>
</dbReference>
<feature type="coiled-coil region" evidence="2">
    <location>
        <begin position="12"/>
        <end position="43"/>
    </location>
</feature>
<gene>
    <name evidence="3" type="ORF">E4M00_11485</name>
</gene>
<comment type="similarity">
    <text evidence="1">Belongs to the WXG100 family.</text>
</comment>
<dbReference type="RefSeq" id="WP_135120673.1">
    <property type="nucleotide sequence ID" value="NZ_SPQZ01000004.1"/>
</dbReference>
<dbReference type="AlphaFoldDB" id="A0A4Y9QYI6"/>
<dbReference type="InterPro" id="IPR010310">
    <property type="entry name" value="T7SS_ESAT-6-like"/>
</dbReference>
<evidence type="ECO:0000313" key="4">
    <source>
        <dbReference type="Proteomes" id="UP000298127"/>
    </source>
</evidence>
<proteinExistence type="inferred from homology"/>
<dbReference type="NCBIfam" id="TIGR03930">
    <property type="entry name" value="WXG100_ESAT6"/>
    <property type="match status" value="1"/>
</dbReference>